<reference evidence="3" key="1">
    <citation type="submission" date="2017-01" db="EMBL/GenBank/DDBJ databases">
        <authorList>
            <person name="Wang Y."/>
            <person name="White M."/>
            <person name="Kvist S."/>
            <person name="Moncalvo J.-M."/>
        </authorList>
    </citation>
    <scope>NUCLEOTIDE SEQUENCE [LARGE SCALE GENOMIC DNA]</scope>
    <source>
        <strain evidence="3">COL-18-3</strain>
    </source>
</reference>
<dbReference type="EMBL" id="LSSK01000019">
    <property type="protein sequence ID" value="OMH86071.1"/>
    <property type="molecule type" value="Genomic_DNA"/>
</dbReference>
<organism evidence="2 3">
    <name type="scientific">Zancudomyces culisetae</name>
    <name type="common">Gut fungus</name>
    <name type="synonym">Smittium culisetae</name>
    <dbReference type="NCBI Taxonomy" id="1213189"/>
    <lineage>
        <taxon>Eukaryota</taxon>
        <taxon>Fungi</taxon>
        <taxon>Fungi incertae sedis</taxon>
        <taxon>Zoopagomycota</taxon>
        <taxon>Kickxellomycotina</taxon>
        <taxon>Harpellomycetes</taxon>
        <taxon>Harpellales</taxon>
        <taxon>Legeriomycetaceae</taxon>
        <taxon>Zancudomyces</taxon>
    </lineage>
</organism>
<dbReference type="AlphaFoldDB" id="A0A1R1PYR6"/>
<accession>A0A1R1PYR6</accession>
<comment type="caution">
    <text evidence="2">The sequence shown here is derived from an EMBL/GenBank/DDBJ whole genome shotgun (WGS) entry which is preliminary data.</text>
</comment>
<gene>
    <name evidence="2" type="ORF">AX774_g387</name>
</gene>
<evidence type="ECO:0000256" key="1">
    <source>
        <dbReference type="SAM" id="MobiDB-lite"/>
    </source>
</evidence>
<dbReference type="InterPro" id="IPR027417">
    <property type="entry name" value="P-loop_NTPase"/>
</dbReference>
<proteinExistence type="predicted"/>
<feature type="region of interest" description="Disordered" evidence="1">
    <location>
        <begin position="75"/>
        <end position="138"/>
    </location>
</feature>
<name>A0A1R1PYR6_ZANCU</name>
<evidence type="ECO:0000313" key="2">
    <source>
        <dbReference type="EMBL" id="OMH86071.1"/>
    </source>
</evidence>
<dbReference type="Gene3D" id="3.40.50.300">
    <property type="entry name" value="P-loop containing nucleotide triphosphate hydrolases"/>
    <property type="match status" value="1"/>
</dbReference>
<evidence type="ECO:0000313" key="3">
    <source>
        <dbReference type="Proteomes" id="UP000188320"/>
    </source>
</evidence>
<protein>
    <submittedName>
        <fullName evidence="2">Uncharacterized protein</fullName>
    </submittedName>
</protein>
<keyword evidence="3" id="KW-1185">Reference proteome</keyword>
<dbReference type="Proteomes" id="UP000188320">
    <property type="component" value="Unassembled WGS sequence"/>
</dbReference>
<sequence>MDKLIARRKEVLNKLEKENAETAQLKVEIDESQKEYKKLVNEQNKLEGSVSELEKEHKRVEKEEVKLAETQKHLNSRLKKTEKKEDELRTQAGRGAGLAGRRFGEKAEGSTSIGGGGKISIGVRTSSGGRVEGTFEGERFGEDQGDIWKARIIGNDRGQV</sequence>